<feature type="domain" description="Fido" evidence="5">
    <location>
        <begin position="174"/>
        <end position="329"/>
    </location>
</feature>
<dbReference type="EMBL" id="BPUB01000001">
    <property type="protein sequence ID" value="GJG58252.1"/>
    <property type="molecule type" value="Genomic_DNA"/>
</dbReference>
<dbReference type="InterPro" id="IPR003812">
    <property type="entry name" value="Fido"/>
</dbReference>
<dbReference type="InterPro" id="IPR001034">
    <property type="entry name" value="DeoR_HTH"/>
</dbReference>
<feature type="active site" evidence="3">
    <location>
        <position position="264"/>
    </location>
</feature>
<evidence type="ECO:0000313" key="7">
    <source>
        <dbReference type="Proteomes" id="UP000825483"/>
    </source>
</evidence>
<dbReference type="SUPFAM" id="SSF46785">
    <property type="entry name" value="Winged helix' DNA-binding domain"/>
    <property type="match status" value="1"/>
</dbReference>
<feature type="binding site" evidence="4">
    <location>
        <begin position="209"/>
        <end position="219"/>
    </location>
    <ligand>
        <name>ATP</name>
        <dbReference type="ChEBI" id="CHEBI:30616"/>
    </ligand>
</feature>
<dbReference type="GO" id="GO:0003700">
    <property type="term" value="F:DNA-binding transcription factor activity"/>
    <property type="evidence" value="ECO:0007669"/>
    <property type="project" value="InterPro"/>
</dbReference>
<dbReference type="Pfam" id="PF02661">
    <property type="entry name" value="Fic"/>
    <property type="match status" value="1"/>
</dbReference>
<dbReference type="Gene3D" id="1.10.3290.10">
    <property type="entry name" value="Fido-like domain"/>
    <property type="match status" value="1"/>
</dbReference>
<keyword evidence="1" id="KW-0805">Transcription regulation</keyword>
<reference evidence="6" key="1">
    <citation type="journal article" date="2022" name="Int. J. Syst. Evol. Microbiol.">
        <title>Prevotella lacticifex sp. nov., isolated from the rumen of cows.</title>
        <authorList>
            <person name="Shinkai T."/>
            <person name="Ikeyama N."/>
            <person name="Kumagai M."/>
            <person name="Ohmori H."/>
            <person name="Sakamoto M."/>
            <person name="Ohkuma M."/>
            <person name="Mitsumori M."/>
        </authorList>
    </citation>
    <scope>NUCLEOTIDE SEQUENCE</scope>
    <source>
        <strain evidence="6">R5076</strain>
    </source>
</reference>
<name>A0A9R1CVH3_9BACT</name>
<dbReference type="InterPro" id="IPR036597">
    <property type="entry name" value="Fido-like_dom_sf"/>
</dbReference>
<comment type="caution">
    <text evidence="6">The sequence shown here is derived from an EMBL/GenBank/DDBJ whole genome shotgun (WGS) entry which is preliminary data.</text>
</comment>
<dbReference type="Gene3D" id="1.10.10.10">
    <property type="entry name" value="Winged helix-like DNA-binding domain superfamily/Winged helix DNA-binding domain"/>
    <property type="match status" value="1"/>
</dbReference>
<evidence type="ECO:0000256" key="4">
    <source>
        <dbReference type="PIRSR" id="PIRSR640198-2"/>
    </source>
</evidence>
<dbReference type="GO" id="GO:0005524">
    <property type="term" value="F:ATP binding"/>
    <property type="evidence" value="ECO:0007669"/>
    <property type="project" value="UniProtKB-KW"/>
</dbReference>
<dbReference type="InterPro" id="IPR036390">
    <property type="entry name" value="WH_DNA-bd_sf"/>
</dbReference>
<evidence type="ECO:0000256" key="1">
    <source>
        <dbReference type="ARBA" id="ARBA00023015"/>
    </source>
</evidence>
<keyword evidence="4" id="KW-0547">Nucleotide-binding</keyword>
<dbReference type="PROSITE" id="PS51459">
    <property type="entry name" value="FIDO"/>
    <property type="match status" value="1"/>
</dbReference>
<keyword evidence="7" id="KW-1185">Reference proteome</keyword>
<organism evidence="6 7">
    <name type="scientific">Prevotella lacticifex</name>
    <dbReference type="NCBI Taxonomy" id="2854755"/>
    <lineage>
        <taxon>Bacteria</taxon>
        <taxon>Pseudomonadati</taxon>
        <taxon>Bacteroidota</taxon>
        <taxon>Bacteroidia</taxon>
        <taxon>Bacteroidales</taxon>
        <taxon>Prevotellaceae</taxon>
        <taxon>Prevotella</taxon>
    </lineage>
</organism>
<dbReference type="PANTHER" id="PTHR13504">
    <property type="entry name" value="FIDO DOMAIN-CONTAINING PROTEIN DDB_G0283145"/>
    <property type="match status" value="1"/>
</dbReference>
<evidence type="ECO:0000259" key="5">
    <source>
        <dbReference type="PROSITE" id="PS51459"/>
    </source>
</evidence>
<proteinExistence type="predicted"/>
<dbReference type="Pfam" id="PF08220">
    <property type="entry name" value="HTH_DeoR"/>
    <property type="match status" value="1"/>
</dbReference>
<dbReference type="InterPro" id="IPR036388">
    <property type="entry name" value="WH-like_DNA-bd_sf"/>
</dbReference>
<gene>
    <name evidence="6" type="ORF">PRLR5076_11030</name>
</gene>
<dbReference type="RefSeq" id="WP_223929758.1">
    <property type="nucleotide sequence ID" value="NZ_BPTU01000003.1"/>
</dbReference>
<keyword evidence="2" id="KW-0804">Transcription</keyword>
<protein>
    <submittedName>
        <fullName evidence="6">Transposase</fullName>
    </submittedName>
</protein>
<feature type="binding site" evidence="4">
    <location>
        <begin position="268"/>
        <end position="275"/>
    </location>
    <ligand>
        <name>ATP</name>
        <dbReference type="ChEBI" id="CHEBI:30616"/>
    </ligand>
</feature>
<dbReference type="SUPFAM" id="SSF140931">
    <property type="entry name" value="Fic-like"/>
    <property type="match status" value="1"/>
</dbReference>
<accession>A0A9R1CVH3</accession>
<keyword evidence="4" id="KW-0067">ATP-binding</keyword>
<evidence type="ECO:0000256" key="2">
    <source>
        <dbReference type="ARBA" id="ARBA00023163"/>
    </source>
</evidence>
<evidence type="ECO:0000256" key="3">
    <source>
        <dbReference type="PIRSR" id="PIRSR640198-1"/>
    </source>
</evidence>
<dbReference type="AlphaFoldDB" id="A0A9R1CVH3"/>
<evidence type="ECO:0000313" key="6">
    <source>
        <dbReference type="EMBL" id="GJG58252.1"/>
    </source>
</evidence>
<dbReference type="Proteomes" id="UP000825483">
    <property type="component" value="Unassembled WGS sequence"/>
</dbReference>
<sequence>MEPTPKISPSLAEKVIRLYARPDVRAAVEKINDDYLYWSDVKYRPLPDGMSAEDLWAVVKFSRRVNQVFEWPKYHITVSVTNFMQRVCHDLDMNFGGSWGNGNLLPEEGRERYLISSLMEEAISSSQMEGAVTTRRVAKEMLRKNQSPKDRSQQMILNNYRAIQYLVEHKENTLSEAFILDVHRLMTFKTMKNTMDAGRFRSANDDIRVVNEITGEVVHTPPAASEIPVFIEALCEFVNHEQDSVFIHPIIKAIILHFMIAYVHPFVDGNGRTARALFYWYMLKQGYWLMEYLSISRIIYRSKTSYEKAFLCTENDGMDMGYFINYHLKVMSQSFKELREYIQRKKRSISETALLPKMHGLNRRQIEILTVFNVTPNKIMTVKEVQNRFGVSDPTARQDLVSLVEKGFLTEIEINKVKKGFVKVNSVQREERKIKN</sequence>
<dbReference type="PANTHER" id="PTHR13504:SF38">
    <property type="entry name" value="FIDO DOMAIN-CONTAINING PROTEIN"/>
    <property type="match status" value="1"/>
</dbReference>
<dbReference type="InterPro" id="IPR040198">
    <property type="entry name" value="Fido_containing"/>
</dbReference>